<dbReference type="Pfam" id="PF13960">
    <property type="entry name" value="DUF4218"/>
    <property type="match status" value="1"/>
</dbReference>
<name>A0AA38U5H9_9ASTR</name>
<evidence type="ECO:0000313" key="4">
    <source>
        <dbReference type="Proteomes" id="UP001172457"/>
    </source>
</evidence>
<comment type="caution">
    <text evidence="3">The sequence shown here is derived from an EMBL/GenBank/DDBJ whole genome shotgun (WGS) entry which is preliminary data.</text>
</comment>
<feature type="domain" description="DUF4218" evidence="2">
    <location>
        <begin position="37"/>
        <end position="147"/>
    </location>
</feature>
<feature type="compositionally biased region" description="Basic and acidic residues" evidence="1">
    <location>
        <begin position="369"/>
        <end position="380"/>
    </location>
</feature>
<gene>
    <name evidence="3" type="ORF">OSB04_002412</name>
</gene>
<reference evidence="3" key="1">
    <citation type="submission" date="2023-03" db="EMBL/GenBank/DDBJ databases">
        <title>Chromosome-scale reference genome and RAD-based genetic map of yellow starthistle (Centaurea solstitialis) reveal putative structural variation and QTLs associated with invader traits.</title>
        <authorList>
            <person name="Reatini B."/>
            <person name="Cang F.A."/>
            <person name="Jiang Q."/>
            <person name="Mckibben M.T.W."/>
            <person name="Barker M.S."/>
            <person name="Rieseberg L.H."/>
            <person name="Dlugosch K.M."/>
        </authorList>
    </citation>
    <scope>NUCLEOTIDE SEQUENCE</scope>
    <source>
        <strain evidence="3">CAN-66</strain>
        <tissue evidence="3">Leaf</tissue>
    </source>
</reference>
<feature type="compositionally biased region" description="Basic and acidic residues" evidence="1">
    <location>
        <begin position="349"/>
        <end position="359"/>
    </location>
</feature>
<proteinExistence type="predicted"/>
<feature type="region of interest" description="Disordered" evidence="1">
    <location>
        <begin position="345"/>
        <end position="403"/>
    </location>
</feature>
<feature type="region of interest" description="Disordered" evidence="1">
    <location>
        <begin position="655"/>
        <end position="678"/>
    </location>
</feature>
<keyword evidence="4" id="KW-1185">Reference proteome</keyword>
<dbReference type="PANTHER" id="PTHR48258:SF4">
    <property type="entry name" value="DUF4216 DOMAIN-CONTAINING PROTEIN"/>
    <property type="match status" value="1"/>
</dbReference>
<sequence length="678" mass="77795">MVEDVEVSGRLPIAIQGMIPTPIWDAITELCIFFHAICSRVLHKDDLVPLQISVVQTICKLEKIFPRGFFDSMEYLVIHLACEAIIDGPVQYRLMYLYEWKLGSLKRTIRNKARVEGFIVESYLVNELSTYFSFYFDPQIETRHNQVHPFHTVFEERARRKSPNIDDVALEKLREERFSSWFDHHVVSSLESSEQLKSLARRPNCYAWSHPGYFVNGFRFHTVTHGAGRLTHNSSVYVRGSSYGESNESDYYEMLDDVIEVEYYGAGRCMVVLFKCTWFDTPSGLELTKTVNDVEVDENMEEEQFFQMNKRVTHTPSAGLNNYLDSVHLVTGEVIIVDIPNDDCDDANEDSKEEAKFEDGLTPSSNGHCLEEDNMIRDHPSIASESRTRGANRSMVTPRNPSQRATLVITESGRFKDIGVVRQMYTIFRANSRGLWSSWKKWPEELDKEVCLFWTNVMHNKWSDWMKDARDWAVNEALRLDGIQWNKEDMYVNRGYHPIWIPKEFWHQMIDEVQYLEPEEGGCGVSSRHTGGSIPTKEHRDRMQLGVVIPHPLRYMREFTVQTAKVRDVAQLSQGPDDPPIDEVAMWEQSAGGRKKGLFSGLTRAKIPMSDLRAQMERMAADHRKERETNTAMLAQQTAATNMLYDFLRAQGFDPPRPLPLGISPGPSSGPSPGPLAP</sequence>
<accession>A0AA38U5H9</accession>
<organism evidence="3 4">
    <name type="scientific">Centaurea solstitialis</name>
    <name type="common">yellow star-thistle</name>
    <dbReference type="NCBI Taxonomy" id="347529"/>
    <lineage>
        <taxon>Eukaryota</taxon>
        <taxon>Viridiplantae</taxon>
        <taxon>Streptophyta</taxon>
        <taxon>Embryophyta</taxon>
        <taxon>Tracheophyta</taxon>
        <taxon>Spermatophyta</taxon>
        <taxon>Magnoliopsida</taxon>
        <taxon>eudicotyledons</taxon>
        <taxon>Gunneridae</taxon>
        <taxon>Pentapetalae</taxon>
        <taxon>asterids</taxon>
        <taxon>campanulids</taxon>
        <taxon>Asterales</taxon>
        <taxon>Asteraceae</taxon>
        <taxon>Carduoideae</taxon>
        <taxon>Cardueae</taxon>
        <taxon>Centaureinae</taxon>
        <taxon>Centaurea</taxon>
    </lineage>
</organism>
<evidence type="ECO:0000313" key="3">
    <source>
        <dbReference type="EMBL" id="KAJ9566446.1"/>
    </source>
</evidence>
<feature type="compositionally biased region" description="Pro residues" evidence="1">
    <location>
        <begin position="668"/>
        <end position="678"/>
    </location>
</feature>
<evidence type="ECO:0000256" key="1">
    <source>
        <dbReference type="SAM" id="MobiDB-lite"/>
    </source>
</evidence>
<dbReference type="InterPro" id="IPR025452">
    <property type="entry name" value="DUF4218"/>
</dbReference>
<dbReference type="AlphaFoldDB" id="A0AA38U5H9"/>
<dbReference type="Proteomes" id="UP001172457">
    <property type="component" value="Chromosome 1"/>
</dbReference>
<protein>
    <recommendedName>
        <fullName evidence="2">DUF4218 domain-containing protein</fullName>
    </recommendedName>
</protein>
<feature type="compositionally biased region" description="Polar residues" evidence="1">
    <location>
        <begin position="383"/>
        <end position="403"/>
    </location>
</feature>
<evidence type="ECO:0000259" key="2">
    <source>
        <dbReference type="Pfam" id="PF13960"/>
    </source>
</evidence>
<dbReference type="EMBL" id="JARYMX010000001">
    <property type="protein sequence ID" value="KAJ9566446.1"/>
    <property type="molecule type" value="Genomic_DNA"/>
</dbReference>
<dbReference type="PANTHER" id="PTHR48258">
    <property type="entry name" value="DUF4218 DOMAIN-CONTAINING PROTEIN-RELATED"/>
    <property type="match status" value="1"/>
</dbReference>